<accession>A0A381QNI0</accession>
<evidence type="ECO:0008006" key="8">
    <source>
        <dbReference type="Google" id="ProtNLM"/>
    </source>
</evidence>
<evidence type="ECO:0000256" key="3">
    <source>
        <dbReference type="ARBA" id="ARBA00022692"/>
    </source>
</evidence>
<keyword evidence="4 6" id="KW-1133">Transmembrane helix</keyword>
<dbReference type="EMBL" id="UINC01001428">
    <property type="protein sequence ID" value="SUZ80494.1"/>
    <property type="molecule type" value="Genomic_DNA"/>
</dbReference>
<dbReference type="InterPro" id="IPR001626">
    <property type="entry name" value="ABC_TroCD"/>
</dbReference>
<dbReference type="GO" id="GO:0010043">
    <property type="term" value="P:response to zinc ion"/>
    <property type="evidence" value="ECO:0007669"/>
    <property type="project" value="TreeGrafter"/>
</dbReference>
<evidence type="ECO:0000313" key="7">
    <source>
        <dbReference type="EMBL" id="SUZ80494.1"/>
    </source>
</evidence>
<name>A0A381QNI0_9ZZZZ</name>
<dbReference type="PANTHER" id="PTHR30477:SF13">
    <property type="entry name" value="IRON TRANSPORT SYSTEM MEMBRANE PROTEIN HI_0360-RELATED"/>
    <property type="match status" value="1"/>
</dbReference>
<dbReference type="Pfam" id="PF00950">
    <property type="entry name" value="ABC-3"/>
    <property type="match status" value="1"/>
</dbReference>
<proteinExistence type="inferred from homology"/>
<keyword evidence="5 6" id="KW-0472">Membrane</keyword>
<dbReference type="Gene3D" id="1.10.3470.10">
    <property type="entry name" value="ABC transporter involved in vitamin B12 uptake, BtuC"/>
    <property type="match status" value="1"/>
</dbReference>
<feature type="transmembrane region" description="Helical" evidence="6">
    <location>
        <begin position="178"/>
        <end position="202"/>
    </location>
</feature>
<feature type="transmembrane region" description="Helical" evidence="6">
    <location>
        <begin position="43"/>
        <end position="69"/>
    </location>
</feature>
<evidence type="ECO:0000256" key="6">
    <source>
        <dbReference type="SAM" id="Phobius"/>
    </source>
</evidence>
<feature type="transmembrane region" description="Helical" evidence="6">
    <location>
        <begin position="235"/>
        <end position="253"/>
    </location>
</feature>
<organism evidence="7">
    <name type="scientific">marine metagenome</name>
    <dbReference type="NCBI Taxonomy" id="408172"/>
    <lineage>
        <taxon>unclassified sequences</taxon>
        <taxon>metagenomes</taxon>
        <taxon>ecological metagenomes</taxon>
    </lineage>
</organism>
<comment type="subcellular location">
    <subcellularLocation>
        <location evidence="1">Membrane</location>
        <topology evidence="1">Multi-pass membrane protein</topology>
    </subcellularLocation>
</comment>
<dbReference type="GO" id="GO:0055085">
    <property type="term" value="P:transmembrane transport"/>
    <property type="evidence" value="ECO:0007669"/>
    <property type="project" value="InterPro"/>
</dbReference>
<dbReference type="CDD" id="cd06550">
    <property type="entry name" value="TM_ABC_iron-siderophores_like"/>
    <property type="match status" value="1"/>
</dbReference>
<evidence type="ECO:0000256" key="1">
    <source>
        <dbReference type="ARBA" id="ARBA00004141"/>
    </source>
</evidence>
<reference evidence="7" key="1">
    <citation type="submission" date="2018-05" db="EMBL/GenBank/DDBJ databases">
        <authorList>
            <person name="Lanie J.A."/>
            <person name="Ng W.-L."/>
            <person name="Kazmierczak K.M."/>
            <person name="Andrzejewski T.M."/>
            <person name="Davidsen T.M."/>
            <person name="Wayne K.J."/>
            <person name="Tettelin H."/>
            <person name="Glass J.I."/>
            <person name="Rusch D."/>
            <person name="Podicherti R."/>
            <person name="Tsui H.-C.T."/>
            <person name="Winkler M.E."/>
        </authorList>
    </citation>
    <scope>NUCLEOTIDE SEQUENCE</scope>
</reference>
<dbReference type="InterPro" id="IPR037294">
    <property type="entry name" value="ABC_BtuC-like"/>
</dbReference>
<keyword evidence="3 6" id="KW-0812">Transmembrane</keyword>
<dbReference type="AlphaFoldDB" id="A0A381QNI0"/>
<sequence length="276" mass="28747">MQRALLAASFAALVCSVVGVFVVLRGMAFMGDAVAHSSLAGMSVAYFFGGSIFWGAFAWALPASLAITFISHRANIRLDTAIGIIFASGFAVGIILMSRISNYTADLFGLLFGNVLGVSWGEVTLIGLIAGSVLLVIIALYKELLFTAYDSTMSAASGIPVRFIQYLLPLLVGVTTVASLKAVGIVLVLALLVTPAATATLLARRLPGIMVFSMLTGLISTVGGLYLSFHAALPTGPSIVVVATGLFLAAMLFSPSKGAVWQALRTTSLPPEEARI</sequence>
<evidence type="ECO:0000256" key="2">
    <source>
        <dbReference type="ARBA" id="ARBA00008034"/>
    </source>
</evidence>
<protein>
    <recommendedName>
        <fullName evidence="8">Metal ABC transporter permease</fullName>
    </recommendedName>
</protein>
<dbReference type="SUPFAM" id="SSF81345">
    <property type="entry name" value="ABC transporter involved in vitamin B12 uptake, BtuC"/>
    <property type="match status" value="1"/>
</dbReference>
<dbReference type="PANTHER" id="PTHR30477">
    <property type="entry name" value="ABC-TRANSPORTER METAL-BINDING PROTEIN"/>
    <property type="match status" value="1"/>
</dbReference>
<evidence type="ECO:0000256" key="5">
    <source>
        <dbReference type="ARBA" id="ARBA00023136"/>
    </source>
</evidence>
<comment type="similarity">
    <text evidence="2">Belongs to the ABC-3 integral membrane protein family.</text>
</comment>
<feature type="transmembrane region" description="Helical" evidence="6">
    <location>
        <begin position="209"/>
        <end position="229"/>
    </location>
</feature>
<dbReference type="GO" id="GO:0043190">
    <property type="term" value="C:ATP-binding cassette (ABC) transporter complex"/>
    <property type="evidence" value="ECO:0007669"/>
    <property type="project" value="InterPro"/>
</dbReference>
<feature type="transmembrane region" description="Helical" evidence="6">
    <location>
        <begin position="81"/>
        <end position="100"/>
    </location>
</feature>
<evidence type="ECO:0000256" key="4">
    <source>
        <dbReference type="ARBA" id="ARBA00022989"/>
    </source>
</evidence>
<gene>
    <name evidence="7" type="ORF">METZ01_LOCUS33348</name>
</gene>
<feature type="transmembrane region" description="Helical" evidence="6">
    <location>
        <begin position="120"/>
        <end position="141"/>
    </location>
</feature>